<sequence length="269" mass="31241">MSPLVVFLQLCFTLLYKTCFFMIESGEKMAELVYKNIISDLKEKIFAGKFTDMKLPDERSLAEQYNVSRSSVKRALNKMSNEGIIFKKRGSGTFINPLYLKNESIFNYEEGSNLGISDNFRLKGKKPQTKILDFQVIKPTSELQRDLFLSPEDFVYKIIRLRLFEDEPFMIETGYIPIKILPKLSRTQLESSIFAYIQSELNQTASKSFMSIYAVPSTSEDQNLLKLKENEPVSVMEGIFFLDNGTPFEFSQMRLHFKYLKFNTFINLD</sequence>
<evidence type="ECO:0000256" key="3">
    <source>
        <dbReference type="ARBA" id="ARBA00023163"/>
    </source>
</evidence>
<dbReference type="Gene3D" id="1.10.10.10">
    <property type="entry name" value="Winged helix-like DNA-binding domain superfamily/Winged helix DNA-binding domain"/>
    <property type="match status" value="1"/>
</dbReference>
<dbReference type="PANTHER" id="PTHR44846">
    <property type="entry name" value="MANNOSYL-D-GLYCERATE TRANSPORT/METABOLISM SYSTEM REPRESSOR MNGR-RELATED"/>
    <property type="match status" value="1"/>
</dbReference>
<accession>F7QSW2</accession>
<dbReference type="PROSITE" id="PS50949">
    <property type="entry name" value="HTH_GNTR"/>
    <property type="match status" value="1"/>
</dbReference>
<protein>
    <submittedName>
        <fullName evidence="5">Transcriptional regulator</fullName>
    </submittedName>
</protein>
<keyword evidence="3" id="KW-0804">Transcription</keyword>
<feature type="domain" description="HTH gntR-type" evidence="4">
    <location>
        <begin position="31"/>
        <end position="98"/>
    </location>
</feature>
<dbReference type="GO" id="GO:0003700">
    <property type="term" value="F:DNA-binding transcription factor activity"/>
    <property type="evidence" value="ECO:0007669"/>
    <property type="project" value="InterPro"/>
</dbReference>
<dbReference type="SMART" id="SM00866">
    <property type="entry name" value="UTRA"/>
    <property type="match status" value="1"/>
</dbReference>
<organism evidence="5 6">
    <name type="scientific">Ligilactobacillus salivarius GJ-24</name>
    <dbReference type="NCBI Taxonomy" id="1041521"/>
    <lineage>
        <taxon>Bacteria</taxon>
        <taxon>Bacillati</taxon>
        <taxon>Bacillota</taxon>
        <taxon>Bacilli</taxon>
        <taxon>Lactobacillales</taxon>
        <taxon>Lactobacillaceae</taxon>
        <taxon>Ligilactobacillus</taxon>
    </lineage>
</organism>
<dbReference type="GO" id="GO:0045892">
    <property type="term" value="P:negative regulation of DNA-templated transcription"/>
    <property type="evidence" value="ECO:0007669"/>
    <property type="project" value="TreeGrafter"/>
</dbReference>
<evidence type="ECO:0000259" key="4">
    <source>
        <dbReference type="PROSITE" id="PS50949"/>
    </source>
</evidence>
<dbReference type="PRINTS" id="PR00035">
    <property type="entry name" value="HTHGNTR"/>
</dbReference>
<comment type="caution">
    <text evidence="5">The sequence shown here is derived from an EMBL/GenBank/DDBJ whole genome shotgun (WGS) entry which is preliminary data.</text>
</comment>
<dbReference type="Pfam" id="PF00392">
    <property type="entry name" value="GntR"/>
    <property type="match status" value="1"/>
</dbReference>
<dbReference type="InterPro" id="IPR011663">
    <property type="entry name" value="UTRA"/>
</dbReference>
<evidence type="ECO:0000313" key="6">
    <source>
        <dbReference type="Proteomes" id="UP000003074"/>
    </source>
</evidence>
<dbReference type="GO" id="GO:0003677">
    <property type="term" value="F:DNA binding"/>
    <property type="evidence" value="ECO:0007669"/>
    <property type="project" value="UniProtKB-KW"/>
</dbReference>
<dbReference type="SMART" id="SM00345">
    <property type="entry name" value="HTH_GNTR"/>
    <property type="match status" value="1"/>
</dbReference>
<keyword evidence="1" id="KW-0805">Transcription regulation</keyword>
<dbReference type="SUPFAM" id="SSF46785">
    <property type="entry name" value="Winged helix' DNA-binding domain"/>
    <property type="match status" value="1"/>
</dbReference>
<dbReference type="PANTHER" id="PTHR44846:SF5">
    <property type="entry name" value="HTH-TYPE TRANSCRIPTIONAL REGULATOR GMUR"/>
    <property type="match status" value="1"/>
</dbReference>
<dbReference type="EMBL" id="AFOI01000002">
    <property type="protein sequence ID" value="EGM52056.1"/>
    <property type="molecule type" value="Genomic_DNA"/>
</dbReference>
<dbReference type="InterPro" id="IPR050679">
    <property type="entry name" value="Bact_HTH_transcr_reg"/>
</dbReference>
<dbReference type="InterPro" id="IPR036388">
    <property type="entry name" value="WH-like_DNA-bd_sf"/>
</dbReference>
<dbReference type="CDD" id="cd07377">
    <property type="entry name" value="WHTH_GntR"/>
    <property type="match status" value="1"/>
</dbReference>
<evidence type="ECO:0000256" key="2">
    <source>
        <dbReference type="ARBA" id="ARBA00023125"/>
    </source>
</evidence>
<proteinExistence type="predicted"/>
<gene>
    <name evidence="5" type="ORF">LSGJ_00476</name>
</gene>
<dbReference type="InterPro" id="IPR036390">
    <property type="entry name" value="WH_DNA-bd_sf"/>
</dbReference>
<evidence type="ECO:0000313" key="5">
    <source>
        <dbReference type="EMBL" id="EGM52056.1"/>
    </source>
</evidence>
<dbReference type="Pfam" id="PF07702">
    <property type="entry name" value="UTRA"/>
    <property type="match status" value="1"/>
</dbReference>
<dbReference type="InterPro" id="IPR028978">
    <property type="entry name" value="Chorismate_lyase_/UTRA_dom_sf"/>
</dbReference>
<keyword evidence="2" id="KW-0238">DNA-binding</keyword>
<dbReference type="Gene3D" id="3.40.1410.10">
    <property type="entry name" value="Chorismate lyase-like"/>
    <property type="match status" value="1"/>
</dbReference>
<dbReference type="SUPFAM" id="SSF64288">
    <property type="entry name" value="Chorismate lyase-like"/>
    <property type="match status" value="1"/>
</dbReference>
<dbReference type="AlphaFoldDB" id="F7QSW2"/>
<dbReference type="Proteomes" id="UP000003074">
    <property type="component" value="Unassembled WGS sequence"/>
</dbReference>
<dbReference type="PATRIC" id="fig|1041521.3.peg.479"/>
<reference evidence="5 6" key="1">
    <citation type="journal article" date="2011" name="J. Bacteriol.">
        <title>Genome Sequence of Lactobacillus salivarius GJ-24, a Probiotic Strain Isolated from Healthy Adult Intestine.</title>
        <authorList>
            <person name="Cho Y.J."/>
            <person name="Choi J.K."/>
            <person name="Kim J.H."/>
            <person name="Lim Y.S."/>
            <person name="Ham J.S."/>
            <person name="Kang D.K."/>
            <person name="Chun J."/>
            <person name="Paik H.D."/>
            <person name="Kim G.B."/>
        </authorList>
    </citation>
    <scope>NUCLEOTIDE SEQUENCE [LARGE SCALE GENOMIC DNA]</scope>
    <source>
        <strain evidence="5 6">GJ-24</strain>
    </source>
</reference>
<evidence type="ECO:0000256" key="1">
    <source>
        <dbReference type="ARBA" id="ARBA00023015"/>
    </source>
</evidence>
<name>F7QSW2_9LACO</name>
<dbReference type="InterPro" id="IPR000524">
    <property type="entry name" value="Tscrpt_reg_HTH_GntR"/>
</dbReference>